<name>A0A2Z2MZG5_9EURY</name>
<proteinExistence type="predicted"/>
<protein>
    <submittedName>
        <fullName evidence="1">Uncharacterized protein</fullName>
    </submittedName>
</protein>
<accession>A0A2Z2MZG5</accession>
<dbReference type="AlphaFoldDB" id="A0A2Z2MZG5"/>
<gene>
    <name evidence="1" type="ORF">A3L11_09720</name>
</gene>
<reference evidence="1 2" key="1">
    <citation type="submission" date="2016-04" db="EMBL/GenBank/DDBJ databases">
        <title>Complete genome sequence of Thermococcus siculi type strain RG-20.</title>
        <authorList>
            <person name="Oger P.M."/>
        </authorList>
    </citation>
    <scope>NUCLEOTIDE SEQUENCE [LARGE SCALE GENOMIC DNA]</scope>
    <source>
        <strain evidence="1 2">RG-20</strain>
    </source>
</reference>
<keyword evidence="2" id="KW-1185">Reference proteome</keyword>
<evidence type="ECO:0000313" key="1">
    <source>
        <dbReference type="EMBL" id="ASJ09493.1"/>
    </source>
</evidence>
<dbReference type="Proteomes" id="UP000250125">
    <property type="component" value="Chromosome"/>
</dbReference>
<evidence type="ECO:0000313" key="2">
    <source>
        <dbReference type="Proteomes" id="UP000250125"/>
    </source>
</evidence>
<sequence length="59" mass="6815">MSLLPLAGMFIFGGKKEKKREESKVPESLREKYLLWCKDTERAFITSSAAQHPTKMLEK</sequence>
<organism evidence="1 2">
    <name type="scientific">Thermococcus siculi</name>
    <dbReference type="NCBI Taxonomy" id="72803"/>
    <lineage>
        <taxon>Archaea</taxon>
        <taxon>Methanobacteriati</taxon>
        <taxon>Methanobacteriota</taxon>
        <taxon>Thermococci</taxon>
        <taxon>Thermococcales</taxon>
        <taxon>Thermococcaceae</taxon>
        <taxon>Thermococcus</taxon>
    </lineage>
</organism>
<dbReference type="KEGG" id="tsl:A3L11_09720"/>
<dbReference type="EMBL" id="CP015103">
    <property type="protein sequence ID" value="ASJ09493.1"/>
    <property type="molecule type" value="Genomic_DNA"/>
</dbReference>